<protein>
    <submittedName>
        <fullName evidence="1">Uncharacterized protein</fullName>
    </submittedName>
</protein>
<evidence type="ECO:0000313" key="1">
    <source>
        <dbReference type="EMBL" id="RXM36790.1"/>
    </source>
</evidence>
<dbReference type="AlphaFoldDB" id="A0A444UNP7"/>
<dbReference type="Proteomes" id="UP000289886">
    <property type="component" value="Unassembled WGS sequence"/>
</dbReference>
<keyword evidence="2" id="KW-1185">Reference proteome</keyword>
<dbReference type="EMBL" id="SCEB01214182">
    <property type="protein sequence ID" value="RXM36790.1"/>
    <property type="molecule type" value="Genomic_DNA"/>
</dbReference>
<gene>
    <name evidence="1" type="ORF">EOD39_3363</name>
</gene>
<reference evidence="1 2" key="1">
    <citation type="submission" date="2019-01" db="EMBL/GenBank/DDBJ databases">
        <title>Draft Genome and Complete Hox-Cluster Characterization of the Sterlet Sturgeon (Acipenser ruthenus).</title>
        <authorList>
            <person name="Wei Q."/>
        </authorList>
    </citation>
    <scope>NUCLEOTIDE SEQUENCE [LARGE SCALE GENOMIC DNA]</scope>
    <source>
        <strain evidence="1">WHYD16114868_AA</strain>
        <tissue evidence="1">Blood</tissue>
    </source>
</reference>
<accession>A0A444UNP7</accession>
<evidence type="ECO:0000313" key="2">
    <source>
        <dbReference type="Proteomes" id="UP000289886"/>
    </source>
</evidence>
<name>A0A444UNP7_ACIRT</name>
<sequence>MRLQITRKHAGFTNTRLDYVCDAAEITGLDSKGELQGLDEESSPTGHVLHMRIQRLHVSI</sequence>
<comment type="caution">
    <text evidence="1">The sequence shown here is derived from an EMBL/GenBank/DDBJ whole genome shotgun (WGS) entry which is preliminary data.</text>
</comment>
<organism evidence="1 2">
    <name type="scientific">Acipenser ruthenus</name>
    <name type="common">Sterlet sturgeon</name>
    <dbReference type="NCBI Taxonomy" id="7906"/>
    <lineage>
        <taxon>Eukaryota</taxon>
        <taxon>Metazoa</taxon>
        <taxon>Chordata</taxon>
        <taxon>Craniata</taxon>
        <taxon>Vertebrata</taxon>
        <taxon>Euteleostomi</taxon>
        <taxon>Actinopterygii</taxon>
        <taxon>Chondrostei</taxon>
        <taxon>Acipenseriformes</taxon>
        <taxon>Acipenseridae</taxon>
        <taxon>Acipenser</taxon>
    </lineage>
</organism>
<proteinExistence type="predicted"/>